<dbReference type="Proteomes" id="UP001208692">
    <property type="component" value="Unassembled WGS sequence"/>
</dbReference>
<keyword evidence="5" id="KW-1185">Reference proteome</keyword>
<comment type="caution">
    <text evidence="2">The sequence shown here is derived from an EMBL/GenBank/DDBJ whole genome shotgun (WGS) entry which is preliminary data.</text>
</comment>
<dbReference type="AlphaFoldDB" id="A0AAV5AVR0"/>
<evidence type="ECO:0000256" key="1">
    <source>
        <dbReference type="SAM" id="Phobius"/>
    </source>
</evidence>
<sequence length="69" mass="8280">MLLYQNIVIIIFSFLIILVNDQIIEQYVIKKTIIYPRVGLFSIYVAFFSVIMTNMIRFISIMLKLLRYK</sequence>
<reference evidence="2 5" key="1">
    <citation type="submission" date="2021-11" db="EMBL/GenBank/DDBJ databases">
        <title>Draft genome sequence of Capnocytophaga sp. strain KC07075 isolated from cat oral cavity.</title>
        <authorList>
            <person name="Suzuki M."/>
            <person name="Imaoka K."/>
            <person name="Kimura M."/>
            <person name="Morikawa S."/>
            <person name="Maeda K."/>
        </authorList>
    </citation>
    <scope>NUCLEOTIDE SEQUENCE</scope>
    <source>
        <strain evidence="2">KC07075</strain>
        <strain evidence="3 5">KC07079</strain>
    </source>
</reference>
<evidence type="ECO:0000313" key="3">
    <source>
        <dbReference type="EMBL" id="GJM52668.1"/>
    </source>
</evidence>
<feature type="transmembrane region" description="Helical" evidence="1">
    <location>
        <begin position="41"/>
        <end position="63"/>
    </location>
</feature>
<dbReference type="EMBL" id="BQKA01000025">
    <property type="protein sequence ID" value="GJM50385.1"/>
    <property type="molecule type" value="Genomic_DNA"/>
</dbReference>
<evidence type="ECO:0000313" key="5">
    <source>
        <dbReference type="Proteomes" id="UP001208692"/>
    </source>
</evidence>
<protein>
    <submittedName>
        <fullName evidence="2">Uncharacterized protein</fullName>
    </submittedName>
</protein>
<keyword evidence="1" id="KW-1133">Transmembrane helix</keyword>
<organism evidence="2 4">
    <name type="scientific">Capnocytophaga catalasegens</name>
    <dbReference type="NCBI Taxonomy" id="1004260"/>
    <lineage>
        <taxon>Bacteria</taxon>
        <taxon>Pseudomonadati</taxon>
        <taxon>Bacteroidota</taxon>
        <taxon>Flavobacteriia</taxon>
        <taxon>Flavobacteriales</taxon>
        <taxon>Flavobacteriaceae</taxon>
        <taxon>Capnocytophaga</taxon>
    </lineage>
</organism>
<accession>A0AAV5AVR0</accession>
<gene>
    <name evidence="2" type="ORF">RCZ15_13580</name>
    <name evidence="3" type="ORF">RCZ16_09850</name>
</gene>
<proteinExistence type="predicted"/>
<evidence type="ECO:0000313" key="2">
    <source>
        <dbReference type="EMBL" id="GJM50385.1"/>
    </source>
</evidence>
<dbReference type="EMBL" id="BQKB01000017">
    <property type="protein sequence ID" value="GJM52668.1"/>
    <property type="molecule type" value="Genomic_DNA"/>
</dbReference>
<evidence type="ECO:0000313" key="4">
    <source>
        <dbReference type="Proteomes" id="UP001207736"/>
    </source>
</evidence>
<keyword evidence="1" id="KW-0812">Transmembrane</keyword>
<dbReference type="Proteomes" id="UP001207736">
    <property type="component" value="Unassembled WGS sequence"/>
</dbReference>
<feature type="transmembrane region" description="Helical" evidence="1">
    <location>
        <begin position="7"/>
        <end position="29"/>
    </location>
</feature>
<keyword evidence="1" id="KW-0472">Membrane</keyword>
<name>A0AAV5AVR0_9FLAO</name>